<dbReference type="EMBL" id="MN738741">
    <property type="protein sequence ID" value="QHT36340.1"/>
    <property type="molecule type" value="Genomic_DNA"/>
</dbReference>
<dbReference type="SUPFAM" id="SSF56300">
    <property type="entry name" value="Metallo-dependent phosphatases"/>
    <property type="match status" value="1"/>
</dbReference>
<accession>A0A6C0F8Y2</accession>
<organism evidence="4">
    <name type="scientific">viral metagenome</name>
    <dbReference type="NCBI Taxonomy" id="1070528"/>
    <lineage>
        <taxon>unclassified sequences</taxon>
        <taxon>metagenomes</taxon>
        <taxon>organismal metagenomes</taxon>
    </lineage>
</organism>
<proteinExistence type="predicted"/>
<evidence type="ECO:0000256" key="2">
    <source>
        <dbReference type="ARBA" id="ARBA00022801"/>
    </source>
</evidence>
<reference evidence="4" key="1">
    <citation type="journal article" date="2020" name="Nature">
        <title>Giant virus diversity and host interactions through global metagenomics.</title>
        <authorList>
            <person name="Schulz F."/>
            <person name="Roux S."/>
            <person name="Paez-Espino D."/>
            <person name="Jungbluth S."/>
            <person name="Walsh D.A."/>
            <person name="Denef V.J."/>
            <person name="McMahon K.D."/>
            <person name="Konstantinidis K.T."/>
            <person name="Eloe-Fadrosh E.A."/>
            <person name="Kyrpides N.C."/>
            <person name="Woyke T."/>
        </authorList>
    </citation>
    <scope>NUCLEOTIDE SEQUENCE</scope>
    <source>
        <strain evidence="4">GVMAG-S-ERX555931-87</strain>
    </source>
</reference>
<dbReference type="GO" id="GO:0016787">
    <property type="term" value="F:hydrolase activity"/>
    <property type="evidence" value="ECO:0007669"/>
    <property type="project" value="UniProtKB-KW"/>
</dbReference>
<evidence type="ECO:0000313" key="4">
    <source>
        <dbReference type="EMBL" id="QHT36340.1"/>
    </source>
</evidence>
<dbReference type="InterPro" id="IPR004843">
    <property type="entry name" value="Calcineurin-like_PHP"/>
</dbReference>
<dbReference type="Gene3D" id="3.60.21.10">
    <property type="match status" value="1"/>
</dbReference>
<dbReference type="InterPro" id="IPR029052">
    <property type="entry name" value="Metallo-depent_PP-like"/>
</dbReference>
<dbReference type="Pfam" id="PF00149">
    <property type="entry name" value="Metallophos"/>
    <property type="match status" value="1"/>
</dbReference>
<dbReference type="InterPro" id="IPR051558">
    <property type="entry name" value="Metallophosphoesterase_PAP"/>
</dbReference>
<feature type="domain" description="Calcineurin-like phosphoesterase" evidence="3">
    <location>
        <begin position="4"/>
        <end position="205"/>
    </location>
</feature>
<evidence type="ECO:0000256" key="1">
    <source>
        <dbReference type="ARBA" id="ARBA00022729"/>
    </source>
</evidence>
<protein>
    <recommendedName>
        <fullName evidence="3">Calcineurin-like phosphoesterase domain-containing protein</fullName>
    </recommendedName>
</protein>
<evidence type="ECO:0000259" key="3">
    <source>
        <dbReference type="Pfam" id="PF00149"/>
    </source>
</evidence>
<dbReference type="AlphaFoldDB" id="A0A6C0F8Y2"/>
<dbReference type="PANTHER" id="PTHR10161">
    <property type="entry name" value="TARTRATE-RESISTANT ACID PHOSPHATASE TYPE 5"/>
    <property type="match status" value="1"/>
</dbReference>
<dbReference type="PANTHER" id="PTHR10161:SF14">
    <property type="entry name" value="TARTRATE-RESISTANT ACID PHOSPHATASE TYPE 5"/>
    <property type="match status" value="1"/>
</dbReference>
<name>A0A6C0F8Y2_9ZZZZ</name>
<keyword evidence="2" id="KW-0378">Hydrolase</keyword>
<keyword evidence="1" id="KW-0732">Signal</keyword>
<sequence length="283" mass="32753">MTQFYILGDMGSGTKSQKEVSHAIDKHIRENISGDKTFVCGLGDNIYESGCDSVDDPQFEEKFEIPYSNISDKVKFYMCLGNHDYGYDDCGDHMAQVEYGRVSQKNGGKWYMPDKYYTFRKGDIEFFVLDTNFDEPNYNDNLNDQLNYFKNKIKKSKAKWKIVYGHHTWRSVGGHDDADDKLEGFLSSLLKHVKFDMYMCGHDHNKQVINLTMHNKDITLIVCGTGGKVYDDISDYGSLDENSDLIFSSNNLGYGYFVQRGKKMDLHFYNEKNEIEYIHTLTK</sequence>